<dbReference type="Proteomes" id="UP000800096">
    <property type="component" value="Unassembled WGS sequence"/>
</dbReference>
<reference evidence="2" key="1">
    <citation type="journal article" date="2020" name="Stud. Mycol.">
        <title>101 Dothideomycetes genomes: a test case for predicting lifestyles and emergence of pathogens.</title>
        <authorList>
            <person name="Haridas S."/>
            <person name="Albert R."/>
            <person name="Binder M."/>
            <person name="Bloem J."/>
            <person name="Labutti K."/>
            <person name="Salamov A."/>
            <person name="Andreopoulos B."/>
            <person name="Baker S."/>
            <person name="Barry K."/>
            <person name="Bills G."/>
            <person name="Bluhm B."/>
            <person name="Cannon C."/>
            <person name="Castanera R."/>
            <person name="Culley D."/>
            <person name="Daum C."/>
            <person name="Ezra D."/>
            <person name="Gonzalez J."/>
            <person name="Henrissat B."/>
            <person name="Kuo A."/>
            <person name="Liang C."/>
            <person name="Lipzen A."/>
            <person name="Lutzoni F."/>
            <person name="Magnuson J."/>
            <person name="Mondo S."/>
            <person name="Nolan M."/>
            <person name="Ohm R."/>
            <person name="Pangilinan J."/>
            <person name="Park H.-J."/>
            <person name="Ramirez L."/>
            <person name="Alfaro M."/>
            <person name="Sun H."/>
            <person name="Tritt A."/>
            <person name="Yoshinaga Y."/>
            <person name="Zwiers L.-H."/>
            <person name="Turgeon B."/>
            <person name="Goodwin S."/>
            <person name="Spatafora J."/>
            <person name="Crous P."/>
            <person name="Grigoriev I."/>
        </authorList>
    </citation>
    <scope>NUCLEOTIDE SEQUENCE</scope>
    <source>
        <strain evidence="2">HMLAC05119</strain>
    </source>
</reference>
<evidence type="ECO:0000313" key="3">
    <source>
        <dbReference type="Proteomes" id="UP000800096"/>
    </source>
</evidence>
<name>A0A6A5QKJ4_AMPQU</name>
<gene>
    <name evidence="2" type="ORF">BDU57DRAFT_224537</name>
</gene>
<feature type="compositionally biased region" description="Polar residues" evidence="1">
    <location>
        <begin position="11"/>
        <end position="42"/>
    </location>
</feature>
<feature type="region of interest" description="Disordered" evidence="1">
    <location>
        <begin position="1"/>
        <end position="67"/>
    </location>
</feature>
<organism evidence="2 3">
    <name type="scientific">Ampelomyces quisqualis</name>
    <name type="common">Powdery mildew agent</name>
    <dbReference type="NCBI Taxonomy" id="50730"/>
    <lineage>
        <taxon>Eukaryota</taxon>
        <taxon>Fungi</taxon>
        <taxon>Dikarya</taxon>
        <taxon>Ascomycota</taxon>
        <taxon>Pezizomycotina</taxon>
        <taxon>Dothideomycetes</taxon>
        <taxon>Pleosporomycetidae</taxon>
        <taxon>Pleosporales</taxon>
        <taxon>Pleosporineae</taxon>
        <taxon>Phaeosphaeriaceae</taxon>
        <taxon>Ampelomyces</taxon>
    </lineage>
</organism>
<evidence type="ECO:0000256" key="1">
    <source>
        <dbReference type="SAM" id="MobiDB-lite"/>
    </source>
</evidence>
<protein>
    <submittedName>
        <fullName evidence="2">Uncharacterized protein</fullName>
    </submittedName>
</protein>
<dbReference type="AlphaFoldDB" id="A0A6A5QKJ4"/>
<feature type="compositionally biased region" description="Gly residues" evidence="1">
    <location>
        <begin position="1"/>
        <end position="10"/>
    </location>
</feature>
<accession>A0A6A5QKJ4</accession>
<sequence length="156" mass="16829">MASLAFGGGPSRNQSDVKSGASCSQTRHVTSPIFSTQYTPLSHRQRRPDDIPGFHNGHQSCTSSTSSNPVLAHFKPHVKLPKLSRRCRPVEPGITRTCGVHLPYRPLIPAGFGVRARMGLSFVNIEIILCVSTKNLALTACLLASIVFAACFSRTA</sequence>
<feature type="compositionally biased region" description="Polar residues" evidence="1">
    <location>
        <begin position="57"/>
        <end position="67"/>
    </location>
</feature>
<keyword evidence="3" id="KW-1185">Reference proteome</keyword>
<dbReference type="EMBL" id="ML979135">
    <property type="protein sequence ID" value="KAF1916251.1"/>
    <property type="molecule type" value="Genomic_DNA"/>
</dbReference>
<proteinExistence type="predicted"/>
<evidence type="ECO:0000313" key="2">
    <source>
        <dbReference type="EMBL" id="KAF1916251.1"/>
    </source>
</evidence>